<comment type="caution">
    <text evidence="2">The sequence shown here is derived from an EMBL/GenBank/DDBJ whole genome shotgun (WGS) entry which is preliminary data.</text>
</comment>
<proteinExistence type="predicted"/>
<sequence length="142" mass="16742">MLQRWNNVYAYPEHYLFAIFTRNTPPTFYILIAFETSASRELDSAESPMRNVNKENASLDRVGLLRIKSGNYLKARYSHSAKEEDDVEEEEEEEEEEEKEKRRKKNKKRVEEENGARKEGDSASGKKNKYNLFFRPSLLNVK</sequence>
<dbReference type="AlphaFoldDB" id="A0AAD9RC44"/>
<feature type="compositionally biased region" description="Acidic residues" evidence="1">
    <location>
        <begin position="83"/>
        <end position="98"/>
    </location>
</feature>
<keyword evidence="3" id="KW-1185">Reference proteome</keyword>
<feature type="compositionally biased region" description="Basic and acidic residues" evidence="1">
    <location>
        <begin position="109"/>
        <end position="121"/>
    </location>
</feature>
<evidence type="ECO:0000256" key="1">
    <source>
        <dbReference type="SAM" id="MobiDB-lite"/>
    </source>
</evidence>
<evidence type="ECO:0000313" key="2">
    <source>
        <dbReference type="EMBL" id="KAK2576894.1"/>
    </source>
</evidence>
<protein>
    <submittedName>
        <fullName evidence="2">Uncharacterized protein</fullName>
    </submittedName>
</protein>
<dbReference type="Proteomes" id="UP001258017">
    <property type="component" value="Unassembled WGS sequence"/>
</dbReference>
<dbReference type="EMBL" id="JAIFRP010004405">
    <property type="protein sequence ID" value="KAK2576894.1"/>
    <property type="molecule type" value="Genomic_DNA"/>
</dbReference>
<name>A0AAD9RC44_9HYME</name>
<accession>A0AAD9RC44</accession>
<gene>
    <name evidence="2" type="ORF">KPH14_005519</name>
</gene>
<organism evidence="2 3">
    <name type="scientific">Odynerus spinipes</name>
    <dbReference type="NCBI Taxonomy" id="1348599"/>
    <lineage>
        <taxon>Eukaryota</taxon>
        <taxon>Metazoa</taxon>
        <taxon>Ecdysozoa</taxon>
        <taxon>Arthropoda</taxon>
        <taxon>Hexapoda</taxon>
        <taxon>Insecta</taxon>
        <taxon>Pterygota</taxon>
        <taxon>Neoptera</taxon>
        <taxon>Endopterygota</taxon>
        <taxon>Hymenoptera</taxon>
        <taxon>Apocrita</taxon>
        <taxon>Aculeata</taxon>
        <taxon>Vespoidea</taxon>
        <taxon>Vespidae</taxon>
        <taxon>Eumeninae</taxon>
        <taxon>Odynerus</taxon>
    </lineage>
</organism>
<feature type="region of interest" description="Disordered" evidence="1">
    <location>
        <begin position="76"/>
        <end position="129"/>
    </location>
</feature>
<reference evidence="2" key="1">
    <citation type="submission" date="2021-08" db="EMBL/GenBank/DDBJ databases">
        <authorList>
            <person name="Misof B."/>
            <person name="Oliver O."/>
            <person name="Podsiadlowski L."/>
            <person name="Donath A."/>
            <person name="Peters R."/>
            <person name="Mayer C."/>
            <person name="Rust J."/>
            <person name="Gunkel S."/>
            <person name="Lesny P."/>
            <person name="Martin S."/>
            <person name="Oeyen J.P."/>
            <person name="Petersen M."/>
            <person name="Panagiotis P."/>
            <person name="Wilbrandt J."/>
            <person name="Tanja T."/>
        </authorList>
    </citation>
    <scope>NUCLEOTIDE SEQUENCE</scope>
    <source>
        <strain evidence="2">GBR_01_08_01A</strain>
        <tissue evidence="2">Thorax + abdomen</tissue>
    </source>
</reference>
<reference evidence="2" key="2">
    <citation type="journal article" date="2023" name="Commun. Biol.">
        <title>Intrasexual cuticular hydrocarbon dimorphism in a wasp sheds light on hydrocarbon biosynthesis genes in Hymenoptera.</title>
        <authorList>
            <person name="Moris V.C."/>
            <person name="Podsiadlowski L."/>
            <person name="Martin S."/>
            <person name="Oeyen J.P."/>
            <person name="Donath A."/>
            <person name="Petersen M."/>
            <person name="Wilbrandt J."/>
            <person name="Misof B."/>
            <person name="Liedtke D."/>
            <person name="Thamm M."/>
            <person name="Scheiner R."/>
            <person name="Schmitt T."/>
            <person name="Niehuis O."/>
        </authorList>
    </citation>
    <scope>NUCLEOTIDE SEQUENCE</scope>
    <source>
        <strain evidence="2">GBR_01_08_01A</strain>
    </source>
</reference>
<evidence type="ECO:0000313" key="3">
    <source>
        <dbReference type="Proteomes" id="UP001258017"/>
    </source>
</evidence>